<dbReference type="EMBL" id="JBAMIC010004070">
    <property type="protein sequence ID" value="KAK7088423.1"/>
    <property type="molecule type" value="Genomic_DNA"/>
</dbReference>
<dbReference type="SUPFAM" id="SSF57424">
    <property type="entry name" value="LDL receptor-like module"/>
    <property type="match status" value="1"/>
</dbReference>
<proteinExistence type="predicted"/>
<dbReference type="InterPro" id="IPR016186">
    <property type="entry name" value="C-type_lectin-like/link_sf"/>
</dbReference>
<keyword evidence="3" id="KW-1185">Reference proteome</keyword>
<dbReference type="Gene3D" id="3.10.100.10">
    <property type="entry name" value="Mannose-Binding Protein A, subunit A"/>
    <property type="match status" value="1"/>
</dbReference>
<dbReference type="InterPro" id="IPR036055">
    <property type="entry name" value="LDL_receptor-like_sf"/>
</dbReference>
<evidence type="ECO:0000313" key="2">
    <source>
        <dbReference type="EMBL" id="KAK7088423.1"/>
    </source>
</evidence>
<gene>
    <name evidence="2" type="ORF">V1264_022347</name>
</gene>
<name>A0AAN9AK32_9CAEN</name>
<reference evidence="2 3" key="1">
    <citation type="submission" date="2024-02" db="EMBL/GenBank/DDBJ databases">
        <title>Chromosome-scale genome assembly of the rough periwinkle Littorina saxatilis.</title>
        <authorList>
            <person name="De Jode A."/>
            <person name="Faria R."/>
            <person name="Formenti G."/>
            <person name="Sims Y."/>
            <person name="Smith T.P."/>
            <person name="Tracey A."/>
            <person name="Wood J.M.D."/>
            <person name="Zagrodzka Z.B."/>
            <person name="Johannesson K."/>
            <person name="Butlin R.K."/>
            <person name="Leder E.H."/>
        </authorList>
    </citation>
    <scope>NUCLEOTIDE SEQUENCE [LARGE SCALE GENOMIC DNA]</scope>
    <source>
        <strain evidence="2">Snail1</strain>
        <tissue evidence="2">Muscle</tissue>
    </source>
</reference>
<evidence type="ECO:0000256" key="1">
    <source>
        <dbReference type="ARBA" id="ARBA00023157"/>
    </source>
</evidence>
<dbReference type="AlphaFoldDB" id="A0AAN9AK32"/>
<dbReference type="SUPFAM" id="SSF56436">
    <property type="entry name" value="C-type lectin-like"/>
    <property type="match status" value="1"/>
</dbReference>
<organism evidence="2 3">
    <name type="scientific">Littorina saxatilis</name>
    <dbReference type="NCBI Taxonomy" id="31220"/>
    <lineage>
        <taxon>Eukaryota</taxon>
        <taxon>Metazoa</taxon>
        <taxon>Spiralia</taxon>
        <taxon>Lophotrochozoa</taxon>
        <taxon>Mollusca</taxon>
        <taxon>Gastropoda</taxon>
        <taxon>Caenogastropoda</taxon>
        <taxon>Littorinimorpha</taxon>
        <taxon>Littorinoidea</taxon>
        <taxon>Littorinidae</taxon>
        <taxon>Littorina</taxon>
    </lineage>
</organism>
<evidence type="ECO:0008006" key="4">
    <source>
        <dbReference type="Google" id="ProtNLM"/>
    </source>
</evidence>
<keyword evidence="1" id="KW-1015">Disulfide bond</keyword>
<comment type="caution">
    <text evidence="2">The sequence shown here is derived from an EMBL/GenBank/DDBJ whole genome shotgun (WGS) entry which is preliminary data.</text>
</comment>
<dbReference type="InterPro" id="IPR016187">
    <property type="entry name" value="CTDL_fold"/>
</dbReference>
<protein>
    <recommendedName>
        <fullName evidence="4">C-type lectin domain-containing protein</fullName>
    </recommendedName>
</protein>
<dbReference type="CDD" id="cd00037">
    <property type="entry name" value="CLECT"/>
    <property type="match status" value="1"/>
</dbReference>
<dbReference type="Proteomes" id="UP001374579">
    <property type="component" value="Unassembled WGS sequence"/>
</dbReference>
<evidence type="ECO:0000313" key="3">
    <source>
        <dbReference type="Proteomes" id="UP001374579"/>
    </source>
</evidence>
<accession>A0AAN9AK32</accession>
<sequence>MCTGFQLLFSFHHDSEAPRKSNDVRFWNCSSGQWLQYQQHFPCNLQPDCVDGRDEDNCPYSSPECGRGMIAVGHKCCFIIPGNHESKTSWDIATATCRQLRGQLVSLNGPEEWRSVELLAAHVDNLMMIGLRTTNNTLPHVYDQCNQPLKTSTNVTLHHEMSRMSPRAVLR</sequence>